<evidence type="ECO:0000256" key="2">
    <source>
        <dbReference type="ARBA" id="ARBA00012438"/>
    </source>
</evidence>
<dbReference type="PANTHER" id="PTHR41523">
    <property type="entry name" value="TWO-COMPONENT SYSTEM SENSOR PROTEIN"/>
    <property type="match status" value="1"/>
</dbReference>
<evidence type="ECO:0000313" key="11">
    <source>
        <dbReference type="Proteomes" id="UP000260823"/>
    </source>
</evidence>
<protein>
    <recommendedName>
        <fullName evidence="2">histidine kinase</fullName>
        <ecNumber evidence="2">2.7.13.3</ecNumber>
    </recommendedName>
</protein>
<keyword evidence="6" id="KW-0418">Kinase</keyword>
<dbReference type="EMBL" id="QWDE01000001">
    <property type="protein sequence ID" value="RFZ85245.1"/>
    <property type="molecule type" value="Genomic_DNA"/>
</dbReference>
<evidence type="ECO:0000256" key="1">
    <source>
        <dbReference type="ARBA" id="ARBA00000085"/>
    </source>
</evidence>
<dbReference type="Gene3D" id="3.30.565.10">
    <property type="entry name" value="Histidine kinase-like ATPase, C-terminal domain"/>
    <property type="match status" value="1"/>
</dbReference>
<keyword evidence="8" id="KW-1133">Transmembrane helix</keyword>
<dbReference type="AlphaFoldDB" id="A0A3E2NW61"/>
<keyword evidence="8" id="KW-0812">Transmembrane</keyword>
<keyword evidence="11" id="KW-1185">Reference proteome</keyword>
<dbReference type="PANTHER" id="PTHR41523:SF8">
    <property type="entry name" value="ETHYLENE RESPONSE SENSOR PROTEIN"/>
    <property type="match status" value="1"/>
</dbReference>
<evidence type="ECO:0000256" key="8">
    <source>
        <dbReference type="SAM" id="Phobius"/>
    </source>
</evidence>
<evidence type="ECO:0000259" key="9">
    <source>
        <dbReference type="Pfam" id="PF07568"/>
    </source>
</evidence>
<evidence type="ECO:0000256" key="7">
    <source>
        <dbReference type="ARBA" id="ARBA00022840"/>
    </source>
</evidence>
<keyword evidence="3" id="KW-0597">Phosphoprotein</keyword>
<dbReference type="EC" id="2.7.13.3" evidence="2"/>
<feature type="domain" description="Signal transduction histidine kinase subgroup 2 dimerisation and phosphoacceptor" evidence="9">
    <location>
        <begin position="178"/>
        <end position="252"/>
    </location>
</feature>
<dbReference type="GO" id="GO:0005524">
    <property type="term" value="F:ATP binding"/>
    <property type="evidence" value="ECO:0007669"/>
    <property type="project" value="UniProtKB-KW"/>
</dbReference>
<evidence type="ECO:0000256" key="4">
    <source>
        <dbReference type="ARBA" id="ARBA00022679"/>
    </source>
</evidence>
<dbReference type="Proteomes" id="UP000260823">
    <property type="component" value="Unassembled WGS sequence"/>
</dbReference>
<reference evidence="10 11" key="1">
    <citation type="submission" date="2018-08" db="EMBL/GenBank/DDBJ databases">
        <title>Mucilaginibacter terrae sp. nov., isolated from manganese diggings.</title>
        <authorList>
            <person name="Huang Y."/>
            <person name="Zhou Z."/>
        </authorList>
    </citation>
    <scope>NUCLEOTIDE SEQUENCE [LARGE SCALE GENOMIC DNA]</scope>
    <source>
        <strain evidence="10 11">ZH6</strain>
    </source>
</reference>
<name>A0A3E2NW61_9SPHI</name>
<dbReference type="Gene3D" id="3.30.450.20">
    <property type="entry name" value="PAS domain"/>
    <property type="match status" value="1"/>
</dbReference>
<dbReference type="SUPFAM" id="SSF55874">
    <property type="entry name" value="ATPase domain of HSP90 chaperone/DNA topoisomerase II/histidine kinase"/>
    <property type="match status" value="1"/>
</dbReference>
<dbReference type="InterPro" id="IPR036890">
    <property type="entry name" value="HATPase_C_sf"/>
</dbReference>
<evidence type="ECO:0000256" key="3">
    <source>
        <dbReference type="ARBA" id="ARBA00022553"/>
    </source>
</evidence>
<feature type="transmembrane region" description="Helical" evidence="8">
    <location>
        <begin position="114"/>
        <end position="134"/>
    </location>
</feature>
<evidence type="ECO:0000256" key="6">
    <source>
        <dbReference type="ARBA" id="ARBA00022777"/>
    </source>
</evidence>
<gene>
    <name evidence="10" type="ORF">DYU05_06500</name>
</gene>
<keyword evidence="4" id="KW-0808">Transferase</keyword>
<keyword evidence="8" id="KW-0472">Membrane</keyword>
<dbReference type="GO" id="GO:0004673">
    <property type="term" value="F:protein histidine kinase activity"/>
    <property type="evidence" value="ECO:0007669"/>
    <property type="project" value="UniProtKB-EC"/>
</dbReference>
<dbReference type="OrthoDB" id="1523170at2"/>
<organism evidence="10 11">
    <name type="scientific">Mucilaginibacter terrenus</name>
    <dbReference type="NCBI Taxonomy" id="2482727"/>
    <lineage>
        <taxon>Bacteria</taxon>
        <taxon>Pseudomonadati</taxon>
        <taxon>Bacteroidota</taxon>
        <taxon>Sphingobacteriia</taxon>
        <taxon>Sphingobacteriales</taxon>
        <taxon>Sphingobacteriaceae</taxon>
        <taxon>Mucilaginibacter</taxon>
    </lineage>
</organism>
<comment type="catalytic activity">
    <reaction evidence="1">
        <text>ATP + protein L-histidine = ADP + protein N-phospho-L-histidine.</text>
        <dbReference type="EC" id="2.7.13.3"/>
    </reaction>
</comment>
<dbReference type="InterPro" id="IPR011495">
    <property type="entry name" value="Sig_transdc_His_kin_sub2_dim/P"/>
</dbReference>
<proteinExistence type="predicted"/>
<comment type="caution">
    <text evidence="10">The sequence shown here is derived from an EMBL/GenBank/DDBJ whole genome shotgun (WGS) entry which is preliminary data.</text>
</comment>
<accession>A0A3E2NW61</accession>
<keyword evidence="7" id="KW-0067">ATP-binding</keyword>
<dbReference type="Pfam" id="PF07568">
    <property type="entry name" value="HisKA_2"/>
    <property type="match status" value="1"/>
</dbReference>
<keyword evidence="5" id="KW-0547">Nucleotide-binding</keyword>
<sequence>MIRSLMILLIMVLPGRSGAQRGDSLRLQRLYTESRADSVAGNYLNALKRWHAYRSLKDSLLFDYGKSQASSLERQFQTKKREMIIRLKERNIKLLNTENDMIDRSVFQTKQIRLIIMVAASFVVFILSGTIWQYRQKMLGNRVMERQHVAILEKNIFLEQAAKEKDQLLVVKELLIKEIHHRVKNNLQIVISLLNTQSAYLNDPETAAAIRQSQHRMQTIALIHHKLYQSESRAVISFADYVQELLHYLRQSFETSHYTRFKVSVADIEMDVLKAVPLGLIINEMLTNSLRHAFDVQSDGTITVELTGTISQGFCMLVGDNGKGLSIDFDINSCSSMGINLIKKMCEEMEGIPVFLRDKGFFLKLQIPSVK</sequence>
<evidence type="ECO:0000313" key="10">
    <source>
        <dbReference type="EMBL" id="RFZ85245.1"/>
    </source>
</evidence>
<evidence type="ECO:0000256" key="5">
    <source>
        <dbReference type="ARBA" id="ARBA00022741"/>
    </source>
</evidence>